<keyword evidence="2" id="KW-1185">Reference proteome</keyword>
<reference evidence="2" key="1">
    <citation type="submission" date="2011-08" db="EMBL/GenBank/DDBJ databases">
        <title>The draft genome of Latimeria chalumnae.</title>
        <authorList>
            <person name="Di Palma F."/>
            <person name="Alfoldi J."/>
            <person name="Johnson J."/>
            <person name="Berlin A."/>
            <person name="Gnerre S."/>
            <person name="Jaffe D."/>
            <person name="MacCallum I."/>
            <person name="Young S."/>
            <person name="Walker B.J."/>
            <person name="Lander E."/>
            <person name="Lindblad-Toh K."/>
        </authorList>
    </citation>
    <scope>NUCLEOTIDE SEQUENCE [LARGE SCALE GENOMIC DNA]</scope>
    <source>
        <strain evidence="2">Wild caught</strain>
    </source>
</reference>
<dbReference type="InParanoid" id="H3AWY9"/>
<proteinExistence type="predicted"/>
<dbReference type="STRING" id="7897.ENSLACP00000014160"/>
<evidence type="ECO:0000313" key="2">
    <source>
        <dbReference type="Proteomes" id="UP000008672"/>
    </source>
</evidence>
<sequence length="157" mass="17903">FKEMTALMKKIHGAFVKILLFPSGSKTSKPKASEVLTQHLLQRNLPYWTSYSVKYSSVKNDQFGLSNFNWKVKGANYHILRTGCFPFIKYHCSKAPFQNLELENKFFTALKVVNLGIPTLAYGIGLWFLVEETETVQTPLGPVTIYFLIKEDKGAIF</sequence>
<dbReference type="PANTHER" id="PTHR34651">
    <property type="entry name" value="SIMILAR TO ENSANGP00000021391"/>
    <property type="match status" value="1"/>
</dbReference>
<reference evidence="1" key="2">
    <citation type="submission" date="2025-08" db="UniProtKB">
        <authorList>
            <consortium name="Ensembl"/>
        </authorList>
    </citation>
    <scope>IDENTIFICATION</scope>
</reference>
<dbReference type="InterPro" id="IPR029245">
    <property type="entry name" value="DUF4528"/>
</dbReference>
<name>H3AWY9_LATCH</name>
<gene>
    <name evidence="1" type="primary">C15orf61</name>
</gene>
<dbReference type="Ensembl" id="ENSLACT00000014259.1">
    <property type="protein sequence ID" value="ENSLACP00000014160.1"/>
    <property type="gene ID" value="ENSLACG00000012466.2"/>
</dbReference>
<dbReference type="EMBL" id="AFYH01123882">
    <property type="status" value="NOT_ANNOTATED_CDS"/>
    <property type="molecule type" value="Genomic_DNA"/>
</dbReference>
<dbReference type="OMA" id="KYHCTRR"/>
<evidence type="ECO:0000313" key="1">
    <source>
        <dbReference type="Ensembl" id="ENSLACP00000014160.1"/>
    </source>
</evidence>
<dbReference type="AlphaFoldDB" id="H3AWY9"/>
<dbReference type="FunCoup" id="H3AWY9">
    <property type="interactions" value="167"/>
</dbReference>
<dbReference type="GeneTree" id="ENSGT00390000015942"/>
<dbReference type="eggNOG" id="ENOG502S166">
    <property type="taxonomic scope" value="Eukaryota"/>
</dbReference>
<reference evidence="1" key="3">
    <citation type="submission" date="2025-09" db="UniProtKB">
        <authorList>
            <consortium name="Ensembl"/>
        </authorList>
    </citation>
    <scope>IDENTIFICATION</scope>
</reference>
<dbReference type="Pfam" id="PF15031">
    <property type="entry name" value="DUF4528"/>
    <property type="match status" value="1"/>
</dbReference>
<protein>
    <submittedName>
        <fullName evidence="1">Chromosome 15 open reading frame 61</fullName>
    </submittedName>
</protein>
<organism evidence="1 2">
    <name type="scientific">Latimeria chalumnae</name>
    <name type="common">Coelacanth</name>
    <dbReference type="NCBI Taxonomy" id="7897"/>
    <lineage>
        <taxon>Eukaryota</taxon>
        <taxon>Metazoa</taxon>
        <taxon>Chordata</taxon>
        <taxon>Craniata</taxon>
        <taxon>Vertebrata</taxon>
        <taxon>Euteleostomi</taxon>
        <taxon>Coelacanthiformes</taxon>
        <taxon>Coelacanthidae</taxon>
        <taxon>Latimeria</taxon>
    </lineage>
</organism>
<dbReference type="Proteomes" id="UP000008672">
    <property type="component" value="Unassembled WGS sequence"/>
</dbReference>
<dbReference type="PANTHER" id="PTHR34651:SF1">
    <property type="entry name" value="SIMILAR TO ENSANGP00000021391"/>
    <property type="match status" value="1"/>
</dbReference>
<accession>H3AWY9</accession>